<keyword evidence="1" id="KW-0732">Signal</keyword>
<sequence length="99" mass="10401">MNKRTGTVFLTVLSLVLSPMAVSKEKSINIAEDTSGLPAALSENLARTSLSMGVKEPVNIRSSNEGGNRYAVVSGSSSTSCKIKLSKDDQPKILGVSCK</sequence>
<accession>A0A1X3CXE2</accession>
<dbReference type="Proteomes" id="UP000279284">
    <property type="component" value="Chromosome"/>
</dbReference>
<dbReference type="STRING" id="493.BWD07_06595"/>
<dbReference type="OrthoDB" id="8613622at2"/>
<organism evidence="2 3">
    <name type="scientific">Neisseria canis</name>
    <dbReference type="NCBI Taxonomy" id="493"/>
    <lineage>
        <taxon>Bacteria</taxon>
        <taxon>Pseudomonadati</taxon>
        <taxon>Pseudomonadota</taxon>
        <taxon>Betaproteobacteria</taxon>
        <taxon>Neisseriales</taxon>
        <taxon>Neisseriaceae</taxon>
        <taxon>Neisseria</taxon>
    </lineage>
</organism>
<protein>
    <recommendedName>
        <fullName evidence="4">Periplasmic protein</fullName>
    </recommendedName>
</protein>
<dbReference type="KEGG" id="nci:NCTC10296_02428"/>
<feature type="chain" id="PRO_5030037511" description="Periplasmic protein" evidence="1">
    <location>
        <begin position="24"/>
        <end position="99"/>
    </location>
</feature>
<dbReference type="RefSeq" id="WP_085416574.1">
    <property type="nucleotide sequence ID" value="NZ_CAUJPY010000013.1"/>
</dbReference>
<dbReference type="EMBL" id="LR134313">
    <property type="protein sequence ID" value="VEF03647.1"/>
    <property type="molecule type" value="Genomic_DNA"/>
</dbReference>
<name>A0A1X3CXE2_9NEIS</name>
<evidence type="ECO:0000313" key="2">
    <source>
        <dbReference type="EMBL" id="VEF03647.1"/>
    </source>
</evidence>
<evidence type="ECO:0000313" key="3">
    <source>
        <dbReference type="Proteomes" id="UP000279284"/>
    </source>
</evidence>
<keyword evidence="3" id="KW-1185">Reference proteome</keyword>
<reference evidence="2 3" key="1">
    <citation type="submission" date="2018-12" db="EMBL/GenBank/DDBJ databases">
        <authorList>
            <consortium name="Pathogen Informatics"/>
        </authorList>
    </citation>
    <scope>NUCLEOTIDE SEQUENCE [LARGE SCALE GENOMIC DNA]</scope>
    <source>
        <strain evidence="2 3">NCTC10296</strain>
    </source>
</reference>
<evidence type="ECO:0008006" key="4">
    <source>
        <dbReference type="Google" id="ProtNLM"/>
    </source>
</evidence>
<evidence type="ECO:0000256" key="1">
    <source>
        <dbReference type="SAM" id="SignalP"/>
    </source>
</evidence>
<feature type="signal peptide" evidence="1">
    <location>
        <begin position="1"/>
        <end position="23"/>
    </location>
</feature>
<gene>
    <name evidence="2" type="ORF">NCTC10296_02428</name>
</gene>
<dbReference type="AlphaFoldDB" id="A0A1X3CXE2"/>
<proteinExistence type="predicted"/>